<feature type="non-terminal residue" evidence="1">
    <location>
        <position position="1"/>
    </location>
</feature>
<organism evidence="1">
    <name type="scientific">marine sediment metagenome</name>
    <dbReference type="NCBI Taxonomy" id="412755"/>
    <lineage>
        <taxon>unclassified sequences</taxon>
        <taxon>metagenomes</taxon>
        <taxon>ecological metagenomes</taxon>
    </lineage>
</organism>
<name>A0A0F9FWG3_9ZZZZ</name>
<comment type="caution">
    <text evidence="1">The sequence shown here is derived from an EMBL/GenBank/DDBJ whole genome shotgun (WGS) entry which is preliminary data.</text>
</comment>
<proteinExistence type="predicted"/>
<dbReference type="EMBL" id="LAZR01028746">
    <property type="protein sequence ID" value="KKL61680.1"/>
    <property type="molecule type" value="Genomic_DNA"/>
</dbReference>
<evidence type="ECO:0000313" key="1">
    <source>
        <dbReference type="EMBL" id="KKL61680.1"/>
    </source>
</evidence>
<gene>
    <name evidence="1" type="ORF">LCGC14_2192900</name>
</gene>
<sequence>AVKWRAVGKINEGEDVVCTANVGHEQRVFDVGVFERLAVVGAPDDEITISIKPVEAFTR</sequence>
<protein>
    <submittedName>
        <fullName evidence="1">Uncharacterized protein</fullName>
    </submittedName>
</protein>
<reference evidence="1" key="1">
    <citation type="journal article" date="2015" name="Nature">
        <title>Complex archaea that bridge the gap between prokaryotes and eukaryotes.</title>
        <authorList>
            <person name="Spang A."/>
            <person name="Saw J.H."/>
            <person name="Jorgensen S.L."/>
            <person name="Zaremba-Niedzwiedzka K."/>
            <person name="Martijn J."/>
            <person name="Lind A.E."/>
            <person name="van Eijk R."/>
            <person name="Schleper C."/>
            <person name="Guy L."/>
            <person name="Ettema T.J."/>
        </authorList>
    </citation>
    <scope>NUCLEOTIDE SEQUENCE</scope>
</reference>
<dbReference type="AlphaFoldDB" id="A0A0F9FWG3"/>
<accession>A0A0F9FWG3</accession>